<dbReference type="EMBL" id="JBJUIK010000002">
    <property type="protein sequence ID" value="KAL3534180.1"/>
    <property type="molecule type" value="Genomic_DNA"/>
</dbReference>
<reference evidence="1 2" key="1">
    <citation type="submission" date="2024-11" db="EMBL/GenBank/DDBJ databases">
        <title>A near-complete genome assembly of Cinchona calisaya.</title>
        <authorList>
            <person name="Lian D.C."/>
            <person name="Zhao X.W."/>
            <person name="Wei L."/>
        </authorList>
    </citation>
    <scope>NUCLEOTIDE SEQUENCE [LARGE SCALE GENOMIC DNA]</scope>
    <source>
        <tissue evidence="1">Nenye</tissue>
    </source>
</reference>
<organism evidence="1 2">
    <name type="scientific">Cinchona calisaya</name>
    <dbReference type="NCBI Taxonomy" id="153742"/>
    <lineage>
        <taxon>Eukaryota</taxon>
        <taxon>Viridiplantae</taxon>
        <taxon>Streptophyta</taxon>
        <taxon>Embryophyta</taxon>
        <taxon>Tracheophyta</taxon>
        <taxon>Spermatophyta</taxon>
        <taxon>Magnoliopsida</taxon>
        <taxon>eudicotyledons</taxon>
        <taxon>Gunneridae</taxon>
        <taxon>Pentapetalae</taxon>
        <taxon>asterids</taxon>
        <taxon>lamiids</taxon>
        <taxon>Gentianales</taxon>
        <taxon>Rubiaceae</taxon>
        <taxon>Cinchonoideae</taxon>
        <taxon>Cinchoneae</taxon>
        <taxon>Cinchona</taxon>
    </lineage>
</organism>
<keyword evidence="2" id="KW-1185">Reference proteome</keyword>
<gene>
    <name evidence="1" type="ORF">ACH5RR_002641</name>
</gene>
<name>A0ABD3ASJ7_9GENT</name>
<proteinExistence type="predicted"/>
<comment type="caution">
    <text evidence="1">The sequence shown here is derived from an EMBL/GenBank/DDBJ whole genome shotgun (WGS) entry which is preliminary data.</text>
</comment>
<evidence type="ECO:0000313" key="1">
    <source>
        <dbReference type="EMBL" id="KAL3534180.1"/>
    </source>
</evidence>
<accession>A0ABD3ASJ7</accession>
<protein>
    <submittedName>
        <fullName evidence="1">Uncharacterized protein</fullName>
    </submittedName>
</protein>
<dbReference type="AlphaFoldDB" id="A0ABD3ASJ7"/>
<dbReference type="Proteomes" id="UP001630127">
    <property type="component" value="Unassembled WGS sequence"/>
</dbReference>
<evidence type="ECO:0000313" key="2">
    <source>
        <dbReference type="Proteomes" id="UP001630127"/>
    </source>
</evidence>
<sequence>MADTGANSIKDSIFKINTDGGIGIKFTIFPLNGKTLSIWIKAAIRGLKTQGVFGSVYSNIQPPMEGIKEYNEWFYADTMDAKNLWEAINWRFVRKENVLRIYDLKQDFQSLNLKNGDFLNYSNKVKETWDEIHALCTPATNPDELEREKMKNLVMSLLSSLGFEFSELRYNILKSKEMPFYDEVICVVEKEISTRKLYDIPKAATVALVEETKENV</sequence>